<dbReference type="Proteomes" id="UP001497383">
    <property type="component" value="Chromosome 4"/>
</dbReference>
<evidence type="ECO:0008006" key="4">
    <source>
        <dbReference type="Google" id="ProtNLM"/>
    </source>
</evidence>
<dbReference type="RefSeq" id="XP_066830352.1">
    <property type="nucleotide sequence ID" value="XM_066973522.1"/>
</dbReference>
<keyword evidence="3" id="KW-1185">Reference proteome</keyword>
<gene>
    <name evidence="2" type="ORF">LODBEIA_P34140</name>
</gene>
<proteinExistence type="predicted"/>
<accession>A0ABP0ZM07</accession>
<evidence type="ECO:0000313" key="3">
    <source>
        <dbReference type="Proteomes" id="UP001497383"/>
    </source>
</evidence>
<organism evidence="2 3">
    <name type="scientific">Lodderomyces beijingensis</name>
    <dbReference type="NCBI Taxonomy" id="1775926"/>
    <lineage>
        <taxon>Eukaryota</taxon>
        <taxon>Fungi</taxon>
        <taxon>Dikarya</taxon>
        <taxon>Ascomycota</taxon>
        <taxon>Saccharomycotina</taxon>
        <taxon>Pichiomycetes</taxon>
        <taxon>Debaryomycetaceae</taxon>
        <taxon>Candida/Lodderomyces clade</taxon>
        <taxon>Lodderomyces</taxon>
    </lineage>
</organism>
<feature type="signal peptide" evidence="1">
    <location>
        <begin position="1"/>
        <end position="16"/>
    </location>
</feature>
<protein>
    <recommendedName>
        <fullName evidence="4">Extracellular membrane protein CFEM domain-containing protein</fullName>
    </recommendedName>
</protein>
<dbReference type="EMBL" id="OZ022408">
    <property type="protein sequence ID" value="CAK9439190.1"/>
    <property type="molecule type" value="Genomic_DNA"/>
</dbReference>
<name>A0ABP0ZM07_9ASCO</name>
<feature type="chain" id="PRO_5045744809" description="Extracellular membrane protein CFEM domain-containing protein" evidence="1">
    <location>
        <begin position="17"/>
        <end position="146"/>
    </location>
</feature>
<keyword evidence="1" id="KW-0732">Signal</keyword>
<dbReference type="GeneID" id="92208610"/>
<sequence length="146" mass="16542">MQVLLYFAMLVVPIWSLTLDTSGYSPDPPTKSTTATATTTTFRSRFSGSIANDDDDPDSLMEVPFFYTQQFAKMYQGDILECMQTAESSFVQSFRNCSSASARDQLGWCRCRFFEMINSECSEVGLNNDSLWYLIKLDNPECGMTY</sequence>
<reference evidence="2 3" key="1">
    <citation type="submission" date="2024-03" db="EMBL/GenBank/DDBJ databases">
        <authorList>
            <person name="Brejova B."/>
        </authorList>
    </citation>
    <scope>NUCLEOTIDE SEQUENCE [LARGE SCALE GENOMIC DNA]</scope>
    <source>
        <strain evidence="2 3">CBS 14171</strain>
    </source>
</reference>
<evidence type="ECO:0000256" key="1">
    <source>
        <dbReference type="SAM" id="SignalP"/>
    </source>
</evidence>
<evidence type="ECO:0000313" key="2">
    <source>
        <dbReference type="EMBL" id="CAK9439190.1"/>
    </source>
</evidence>